<evidence type="ECO:0000256" key="1">
    <source>
        <dbReference type="SAM" id="Phobius"/>
    </source>
</evidence>
<dbReference type="PANTHER" id="PTHR10974:SF35">
    <property type="entry name" value="SULFATASE DOMAIN-CONTAINING PROTEIN"/>
    <property type="match status" value="1"/>
</dbReference>
<name>A0A915C9H3_PARUN</name>
<protein>
    <submittedName>
        <fullName evidence="3 4">Sulfatase N-terminal domain-containing protein</fullName>
    </submittedName>
</protein>
<dbReference type="WBParaSite" id="PgR104_g005_t07">
    <property type="protein sequence ID" value="PgR104_g005_t07"/>
    <property type="gene ID" value="PgR104_g005"/>
</dbReference>
<dbReference type="Proteomes" id="UP000887569">
    <property type="component" value="Unplaced"/>
</dbReference>
<dbReference type="FunFam" id="3.40.720.10:FF:000017">
    <property type="entry name" value="Predicted protein"/>
    <property type="match status" value="1"/>
</dbReference>
<accession>A0A915C9H3</accession>
<keyword evidence="1" id="KW-0812">Transmembrane</keyword>
<keyword evidence="2" id="KW-1185">Reference proteome</keyword>
<reference evidence="3 4" key="1">
    <citation type="submission" date="2022-11" db="UniProtKB">
        <authorList>
            <consortium name="WormBaseParasite"/>
        </authorList>
    </citation>
    <scope>IDENTIFICATION</scope>
</reference>
<dbReference type="Gene3D" id="3.40.720.10">
    <property type="entry name" value="Alkaline Phosphatase, subunit A"/>
    <property type="match status" value="1"/>
</dbReference>
<dbReference type="CDD" id="cd16021">
    <property type="entry name" value="ALP_like"/>
    <property type="match status" value="1"/>
</dbReference>
<dbReference type="GO" id="GO:0005615">
    <property type="term" value="C:extracellular space"/>
    <property type="evidence" value="ECO:0007669"/>
    <property type="project" value="TreeGrafter"/>
</dbReference>
<sequence length="662" mass="77227">MVRRKLLKLIIGTLSKSLTDKRRFIFLVLISLFACGIYYGRNLFVDENLPIEFLHYKYLIERNGSSSNTCNIPQLDPWDETIIKYYAKPKPLECKPLQSNVTVLRNGFLMVLNEYREKLKCRCRTFEHNTNISDFHVKYNDWIDVDPITGTKIEKEFVEVECYNIGLIPTKIYSYHWNQIIKKQFSIKSKSAFLVSSIDHPSVLMFGFDGMSHSNFIRVLPKTYAQLQKMGFIDLRGHVKIGDNTFPNLCAILTGKRSSPTKEFIGELTDEWNIYFDDWPFIWNNFSQNGYVTVFAEDRPDIGTFNYLGWLKGFKYPPTDHYLRPYWIATYWNLLFRRSSPNCYDRIPAHDLQLNYINEFLSKYDGIRSFAFYWTQDLSHDYLNAINVADEDYVKFFVDNEKNFNNTIVIVFSDHGHRYDSIRETTIGRLEARLPFASIFLPKKIVKKYPHTLKALRENSMKMTTQFDFYATLISIVNGSYARNTLPPDIQRGYNLLAPTPTIRHCYEANIPEDYCPCFDEVEINVTEAEKPANELISFVNSEMKTTNSKNTNKTIKDGFKCMDLVLHKIEFASVRIPPTMVVKDPHVGDAIARHLELSYRIVVRAKWPSEALLEGIIVKDLLSGRWRVTGEIERNNRYGNTSHCVVDPMLKKLCYCIPRSK</sequence>
<dbReference type="SUPFAM" id="SSF53649">
    <property type="entry name" value="Alkaline phosphatase-like"/>
    <property type="match status" value="1"/>
</dbReference>
<dbReference type="AlphaFoldDB" id="A0A915C9H3"/>
<organism evidence="2 4">
    <name type="scientific">Parascaris univalens</name>
    <name type="common">Nematode worm</name>
    <dbReference type="NCBI Taxonomy" id="6257"/>
    <lineage>
        <taxon>Eukaryota</taxon>
        <taxon>Metazoa</taxon>
        <taxon>Ecdysozoa</taxon>
        <taxon>Nematoda</taxon>
        <taxon>Chromadorea</taxon>
        <taxon>Rhabditida</taxon>
        <taxon>Spirurina</taxon>
        <taxon>Ascaridomorpha</taxon>
        <taxon>Ascaridoidea</taxon>
        <taxon>Ascarididae</taxon>
        <taxon>Parascaris</taxon>
    </lineage>
</organism>
<evidence type="ECO:0000313" key="4">
    <source>
        <dbReference type="WBParaSite" id="PgR104_g005_t07"/>
    </source>
</evidence>
<dbReference type="WBParaSite" id="PgR104_g005_t06">
    <property type="protein sequence ID" value="PgR104_g005_t06"/>
    <property type="gene ID" value="PgR104_g005"/>
</dbReference>
<keyword evidence="1" id="KW-1133">Transmembrane helix</keyword>
<evidence type="ECO:0000313" key="2">
    <source>
        <dbReference type="Proteomes" id="UP000887569"/>
    </source>
</evidence>
<dbReference type="PROSITE" id="PS51257">
    <property type="entry name" value="PROKAR_LIPOPROTEIN"/>
    <property type="match status" value="1"/>
</dbReference>
<dbReference type="InterPro" id="IPR004245">
    <property type="entry name" value="DUF229"/>
</dbReference>
<dbReference type="InterPro" id="IPR017850">
    <property type="entry name" value="Alkaline_phosphatase_core_sf"/>
</dbReference>
<dbReference type="Pfam" id="PF02995">
    <property type="entry name" value="DUF229"/>
    <property type="match status" value="1"/>
</dbReference>
<dbReference type="PANTHER" id="PTHR10974">
    <property type="entry name" value="FI08016P-RELATED"/>
    <property type="match status" value="1"/>
</dbReference>
<feature type="transmembrane region" description="Helical" evidence="1">
    <location>
        <begin position="24"/>
        <end position="40"/>
    </location>
</feature>
<evidence type="ECO:0000313" key="3">
    <source>
        <dbReference type="WBParaSite" id="PgR104_g005_t06"/>
    </source>
</evidence>
<proteinExistence type="predicted"/>
<keyword evidence="1" id="KW-0472">Membrane</keyword>